<dbReference type="PROSITE" id="PS51005">
    <property type="entry name" value="NAC"/>
    <property type="match status" value="1"/>
</dbReference>
<evidence type="ECO:0000256" key="3">
    <source>
        <dbReference type="ARBA" id="ARBA00023163"/>
    </source>
</evidence>
<keyword evidence="4" id="KW-0539">Nucleus</keyword>
<evidence type="ECO:0000256" key="4">
    <source>
        <dbReference type="ARBA" id="ARBA00023242"/>
    </source>
</evidence>
<gene>
    <name evidence="6" type="ORF">C4D60_Mb06t37450</name>
</gene>
<dbReference type="PANTHER" id="PTHR31744">
    <property type="entry name" value="PROTEIN CUP-SHAPED COTYLEDON 2-RELATED"/>
    <property type="match status" value="1"/>
</dbReference>
<dbReference type="Proteomes" id="UP000317650">
    <property type="component" value="Chromosome 6"/>
</dbReference>
<protein>
    <recommendedName>
        <fullName evidence="5">NAC domain-containing protein</fullName>
    </recommendedName>
</protein>
<accession>A0A4S8IUU7</accession>
<keyword evidence="3" id="KW-0804">Transcription</keyword>
<dbReference type="Pfam" id="PF02365">
    <property type="entry name" value="NAM"/>
    <property type="match status" value="1"/>
</dbReference>
<evidence type="ECO:0000256" key="2">
    <source>
        <dbReference type="ARBA" id="ARBA00023125"/>
    </source>
</evidence>
<dbReference type="PANTHER" id="PTHR31744:SF221">
    <property type="entry name" value="NAC DOMAIN-CONTAINING PROTEIN 43-LIKE"/>
    <property type="match status" value="1"/>
</dbReference>
<dbReference type="Gene3D" id="2.170.150.80">
    <property type="entry name" value="NAC domain"/>
    <property type="match status" value="1"/>
</dbReference>
<keyword evidence="7" id="KW-1185">Reference proteome</keyword>
<evidence type="ECO:0000313" key="6">
    <source>
        <dbReference type="EMBL" id="THU52044.1"/>
    </source>
</evidence>
<dbReference type="GO" id="GO:0006355">
    <property type="term" value="P:regulation of DNA-templated transcription"/>
    <property type="evidence" value="ECO:0007669"/>
    <property type="project" value="InterPro"/>
</dbReference>
<reference evidence="6 7" key="1">
    <citation type="journal article" date="2019" name="Nat. Plants">
        <title>Genome sequencing of Musa balbisiana reveals subgenome evolution and function divergence in polyploid bananas.</title>
        <authorList>
            <person name="Yao X."/>
        </authorList>
    </citation>
    <scope>NUCLEOTIDE SEQUENCE [LARGE SCALE GENOMIC DNA]</scope>
    <source>
        <strain evidence="7">cv. DH-PKW</strain>
        <tissue evidence="6">Leaves</tissue>
    </source>
</reference>
<dbReference type="GO" id="GO:0003677">
    <property type="term" value="F:DNA binding"/>
    <property type="evidence" value="ECO:0007669"/>
    <property type="project" value="UniProtKB-KW"/>
</dbReference>
<sequence>MSSRTSTLSYIFPQSNLWPRDTWTMNDDISCVPPGFRFHPTDEELVGYYLRKKVAARKIDLDVIKDVDLYKIEPWDLEEICKIGAEEQTEWHFFSHKDKKYPTGTRTNRATAAGFWKATGRDKPIYSVRRLIGMRKTLVYYKGRAPNGQNPTPLLLLSLDLNQQRQTMQQQAHDHIISSDLILQEEGWVVCRVFKKRMPTARKASDELLPWYDEQASFMKDIYSPKRTIPQEDIGYHHQLYPHKREIKLHHHSPHEACHQLPPLESPKFLSYLNHESSLLRCIISENEALQPGHQLGEITTCNDNENTSRASDQMTDWRVLDKFVASQLSHDVSREPIYSDEANILQAPVEQVVGVELPLASASSCQIDPWK</sequence>
<dbReference type="SUPFAM" id="SSF101941">
    <property type="entry name" value="NAC domain"/>
    <property type="match status" value="1"/>
</dbReference>
<dbReference type="InterPro" id="IPR003441">
    <property type="entry name" value="NAC-dom"/>
</dbReference>
<comment type="caution">
    <text evidence="6">The sequence shown here is derived from an EMBL/GenBank/DDBJ whole genome shotgun (WGS) entry which is preliminary data.</text>
</comment>
<evidence type="ECO:0000313" key="7">
    <source>
        <dbReference type="Proteomes" id="UP000317650"/>
    </source>
</evidence>
<name>A0A4S8IUU7_MUSBA</name>
<organism evidence="6 7">
    <name type="scientific">Musa balbisiana</name>
    <name type="common">Banana</name>
    <dbReference type="NCBI Taxonomy" id="52838"/>
    <lineage>
        <taxon>Eukaryota</taxon>
        <taxon>Viridiplantae</taxon>
        <taxon>Streptophyta</taxon>
        <taxon>Embryophyta</taxon>
        <taxon>Tracheophyta</taxon>
        <taxon>Spermatophyta</taxon>
        <taxon>Magnoliopsida</taxon>
        <taxon>Liliopsida</taxon>
        <taxon>Zingiberales</taxon>
        <taxon>Musaceae</taxon>
        <taxon>Musa</taxon>
    </lineage>
</organism>
<evidence type="ECO:0000259" key="5">
    <source>
        <dbReference type="PROSITE" id="PS51005"/>
    </source>
</evidence>
<proteinExistence type="predicted"/>
<dbReference type="InterPro" id="IPR036093">
    <property type="entry name" value="NAC_dom_sf"/>
</dbReference>
<evidence type="ECO:0000256" key="1">
    <source>
        <dbReference type="ARBA" id="ARBA00023015"/>
    </source>
</evidence>
<feature type="domain" description="NAC" evidence="5">
    <location>
        <begin position="32"/>
        <end position="196"/>
    </location>
</feature>
<dbReference type="EMBL" id="PYDT01000009">
    <property type="protein sequence ID" value="THU52044.1"/>
    <property type="molecule type" value="Genomic_DNA"/>
</dbReference>
<keyword evidence="1" id="KW-0805">Transcription regulation</keyword>
<dbReference type="AlphaFoldDB" id="A0A4S8IUU7"/>
<keyword evidence="2" id="KW-0238">DNA-binding</keyword>